<proteinExistence type="predicted"/>
<accession>A0A7J8FT31</accession>
<organism evidence="2 3">
    <name type="scientific">Molossus molossus</name>
    <name type="common">Pallas' mastiff bat</name>
    <name type="synonym">Vespertilio molossus</name>
    <dbReference type="NCBI Taxonomy" id="27622"/>
    <lineage>
        <taxon>Eukaryota</taxon>
        <taxon>Metazoa</taxon>
        <taxon>Chordata</taxon>
        <taxon>Craniata</taxon>
        <taxon>Vertebrata</taxon>
        <taxon>Euteleostomi</taxon>
        <taxon>Mammalia</taxon>
        <taxon>Eutheria</taxon>
        <taxon>Laurasiatheria</taxon>
        <taxon>Chiroptera</taxon>
        <taxon>Yangochiroptera</taxon>
        <taxon>Molossidae</taxon>
        <taxon>Molossus</taxon>
    </lineage>
</organism>
<dbReference type="InParanoid" id="A0A7J8FT31"/>
<evidence type="ECO:0000313" key="3">
    <source>
        <dbReference type="Proteomes" id="UP000550707"/>
    </source>
</evidence>
<evidence type="ECO:0000313" key="2">
    <source>
        <dbReference type="EMBL" id="KAF6450569.1"/>
    </source>
</evidence>
<dbReference type="AlphaFoldDB" id="A0A7J8FT31"/>
<sequence>MLRLPAGPEFQASRRRSVPRLVRKAPKKLCQRACVRVPTSARWLGRPGGTAPRTGICWPCAAAGDCLGSRLLVQSGAAESNESARDSAQPGRSTSLHREGLLERAGVRGRPAQPAAPGPSLNPWASGGQSHFAVWGSG</sequence>
<dbReference type="Proteomes" id="UP000550707">
    <property type="component" value="Unassembled WGS sequence"/>
</dbReference>
<gene>
    <name evidence="2" type="ORF">HJG59_008434</name>
</gene>
<feature type="compositionally biased region" description="Low complexity" evidence="1">
    <location>
        <begin position="108"/>
        <end position="119"/>
    </location>
</feature>
<feature type="compositionally biased region" description="Basic and acidic residues" evidence="1">
    <location>
        <begin position="96"/>
        <end position="106"/>
    </location>
</feature>
<protein>
    <submittedName>
        <fullName evidence="2">Uncharacterized protein</fullName>
    </submittedName>
</protein>
<reference evidence="2 3" key="1">
    <citation type="journal article" date="2020" name="Nature">
        <title>Six reference-quality genomes reveal evolution of bat adaptations.</title>
        <authorList>
            <person name="Jebb D."/>
            <person name="Huang Z."/>
            <person name="Pippel M."/>
            <person name="Hughes G.M."/>
            <person name="Lavrichenko K."/>
            <person name="Devanna P."/>
            <person name="Winkler S."/>
            <person name="Jermiin L.S."/>
            <person name="Skirmuntt E.C."/>
            <person name="Katzourakis A."/>
            <person name="Burkitt-Gray L."/>
            <person name="Ray D.A."/>
            <person name="Sullivan K.A.M."/>
            <person name="Roscito J.G."/>
            <person name="Kirilenko B.M."/>
            <person name="Davalos L.M."/>
            <person name="Corthals A.P."/>
            <person name="Power M.L."/>
            <person name="Jones G."/>
            <person name="Ransome R.D."/>
            <person name="Dechmann D.K.N."/>
            <person name="Locatelli A.G."/>
            <person name="Puechmaille S.J."/>
            <person name="Fedrigo O."/>
            <person name="Jarvis E.D."/>
            <person name="Hiller M."/>
            <person name="Vernes S.C."/>
            <person name="Myers E.W."/>
            <person name="Teeling E.C."/>
        </authorList>
    </citation>
    <scope>NUCLEOTIDE SEQUENCE [LARGE SCALE GENOMIC DNA]</scope>
    <source>
        <strain evidence="2">MMolMol1</strain>
        <tissue evidence="2">Muscle</tissue>
    </source>
</reference>
<feature type="region of interest" description="Disordered" evidence="1">
    <location>
        <begin position="77"/>
        <end position="138"/>
    </location>
</feature>
<evidence type="ECO:0000256" key="1">
    <source>
        <dbReference type="SAM" id="MobiDB-lite"/>
    </source>
</evidence>
<keyword evidence="3" id="KW-1185">Reference proteome</keyword>
<comment type="caution">
    <text evidence="2">The sequence shown here is derived from an EMBL/GenBank/DDBJ whole genome shotgun (WGS) entry which is preliminary data.</text>
</comment>
<dbReference type="EMBL" id="JACASF010000011">
    <property type="protein sequence ID" value="KAF6450569.1"/>
    <property type="molecule type" value="Genomic_DNA"/>
</dbReference>
<name>A0A7J8FT31_MOLMO</name>